<accession>A0A223LHQ5</accession>
<dbReference type="GO" id="GO:0006730">
    <property type="term" value="P:one-carbon metabolic process"/>
    <property type="evidence" value="ECO:0007669"/>
    <property type="project" value="UniProtKB-KW"/>
</dbReference>
<keyword evidence="4" id="KW-0521">NADP</keyword>
<keyword evidence="3" id="KW-0554">One-carbon metabolism</keyword>
<dbReference type="PROSITE" id="PS00075">
    <property type="entry name" value="DHFR_1"/>
    <property type="match status" value="1"/>
</dbReference>
<evidence type="ECO:0000313" key="8">
    <source>
        <dbReference type="EMBL" id="ASU03551.1"/>
    </source>
</evidence>
<dbReference type="InterPro" id="IPR024072">
    <property type="entry name" value="DHFR-like_dom_sf"/>
</dbReference>
<proteinExistence type="inferred from homology"/>
<reference evidence="9" key="1">
    <citation type="submission" date="2017-07" db="EMBL/GenBank/DDBJ databases">
        <authorList>
            <person name="Putnam M.J."/>
            <person name="Sharma R."/>
            <person name="Kruger J.L."/>
            <person name="Berg J.A."/>
            <person name="Payne A.M."/>
            <person name="Fajardo C.P."/>
            <person name="Breakwell D.P."/>
            <person name="Hope S."/>
            <person name="Grose J.H."/>
        </authorList>
    </citation>
    <scope>NUCLEOTIDE SEQUENCE [LARGE SCALE GENOMIC DNA]</scope>
</reference>
<keyword evidence="5" id="KW-0560">Oxidoreductase</keyword>
<dbReference type="OrthoDB" id="9577at10239"/>
<sequence>MKVSMILAMDRNCLIGKGDQLPWRHPEDLLWFKQQTIDKPILMGRTTYEGLGRPLPNRPNIVLSRADTNLVGDVARVQSYEDAHYLAKQLGYDELMIIGGKQVYESLIDHADCIYVTVIDHDYNGDVHMTHPLFEALAGRDLSEKNPAFTNLGFDRLFTRDGDVRHVWDVEVLNRVLSNDVMLNFVKLTRCH</sequence>
<dbReference type="Proteomes" id="UP000225553">
    <property type="component" value="Segment"/>
</dbReference>
<dbReference type="Gene3D" id="3.40.430.10">
    <property type="entry name" value="Dihydrofolate Reductase, subunit A"/>
    <property type="match status" value="1"/>
</dbReference>
<gene>
    <name evidence="8" type="ORF">RISINGSUN_119</name>
</gene>
<dbReference type="EC" id="1.5.1.3" evidence="2"/>
<dbReference type="PROSITE" id="PS51330">
    <property type="entry name" value="DHFR_2"/>
    <property type="match status" value="1"/>
</dbReference>
<name>A0A223LHQ5_9CAUD</name>
<dbReference type="CDD" id="cd00209">
    <property type="entry name" value="DHFR"/>
    <property type="match status" value="1"/>
</dbReference>
<evidence type="ECO:0000256" key="6">
    <source>
        <dbReference type="RuleBase" id="RU004474"/>
    </source>
</evidence>
<dbReference type="GO" id="GO:0046654">
    <property type="term" value="P:tetrahydrofolate biosynthetic process"/>
    <property type="evidence" value="ECO:0007669"/>
    <property type="project" value="InterPro"/>
</dbReference>
<feature type="domain" description="DHFR" evidence="7">
    <location>
        <begin position="2"/>
        <end position="175"/>
    </location>
</feature>
<organism evidence="8 9">
    <name type="scientific">Erwinia phage vB_EamM_RisingSun</name>
    <dbReference type="NCBI Taxonomy" id="2026080"/>
    <lineage>
        <taxon>Viruses</taxon>
        <taxon>Duplodnaviria</taxon>
        <taxon>Heunggongvirae</taxon>
        <taxon>Uroviricota</taxon>
        <taxon>Caudoviricetes</taxon>
        <taxon>Chimalliviridae</taxon>
        <taxon>Risingsunvirus</taxon>
        <taxon>Risingsunvirus risingsun</taxon>
    </lineage>
</organism>
<dbReference type="PRINTS" id="PR00070">
    <property type="entry name" value="DHFR"/>
</dbReference>
<dbReference type="PANTHER" id="PTHR48069">
    <property type="entry name" value="DIHYDROFOLATE REDUCTASE"/>
    <property type="match status" value="1"/>
</dbReference>
<dbReference type="EMBL" id="MF459646">
    <property type="protein sequence ID" value="ASU03551.1"/>
    <property type="molecule type" value="Genomic_DNA"/>
</dbReference>
<dbReference type="InterPro" id="IPR012259">
    <property type="entry name" value="DHFR"/>
</dbReference>
<dbReference type="GO" id="GO:0050661">
    <property type="term" value="F:NADP binding"/>
    <property type="evidence" value="ECO:0007669"/>
    <property type="project" value="InterPro"/>
</dbReference>
<comment type="pathway">
    <text evidence="1">Cofactor biosynthesis; tetrahydrofolate biosynthesis; 5,6,7,8-tetrahydrofolate from 7,8-dihydrofolate: step 1/1.</text>
</comment>
<dbReference type="PANTHER" id="PTHR48069:SF3">
    <property type="entry name" value="DIHYDROFOLATE REDUCTASE"/>
    <property type="match status" value="1"/>
</dbReference>
<comment type="similarity">
    <text evidence="6">Belongs to the dihydrofolate reductase family.</text>
</comment>
<dbReference type="GO" id="GO:0046452">
    <property type="term" value="P:dihydrofolate metabolic process"/>
    <property type="evidence" value="ECO:0007669"/>
    <property type="project" value="TreeGrafter"/>
</dbReference>
<evidence type="ECO:0000256" key="2">
    <source>
        <dbReference type="ARBA" id="ARBA00012856"/>
    </source>
</evidence>
<dbReference type="Pfam" id="PF00186">
    <property type="entry name" value="DHFR_1"/>
    <property type="match status" value="1"/>
</dbReference>
<evidence type="ECO:0000259" key="7">
    <source>
        <dbReference type="PROSITE" id="PS51330"/>
    </source>
</evidence>
<dbReference type="InterPro" id="IPR017925">
    <property type="entry name" value="DHFR_CS"/>
</dbReference>
<dbReference type="GO" id="GO:0046655">
    <property type="term" value="P:folic acid metabolic process"/>
    <property type="evidence" value="ECO:0007669"/>
    <property type="project" value="TreeGrafter"/>
</dbReference>
<dbReference type="SUPFAM" id="SSF53597">
    <property type="entry name" value="Dihydrofolate reductase-like"/>
    <property type="match status" value="1"/>
</dbReference>
<dbReference type="GO" id="GO:0004146">
    <property type="term" value="F:dihydrofolate reductase activity"/>
    <property type="evidence" value="ECO:0007669"/>
    <property type="project" value="UniProtKB-EC"/>
</dbReference>
<evidence type="ECO:0000313" key="9">
    <source>
        <dbReference type="Proteomes" id="UP000225553"/>
    </source>
</evidence>
<keyword evidence="9" id="KW-1185">Reference proteome</keyword>
<evidence type="ECO:0000256" key="5">
    <source>
        <dbReference type="ARBA" id="ARBA00023002"/>
    </source>
</evidence>
<evidence type="ECO:0000256" key="4">
    <source>
        <dbReference type="ARBA" id="ARBA00022857"/>
    </source>
</evidence>
<protein>
    <recommendedName>
        <fullName evidence="2">dihydrofolate reductase</fullName>
        <ecNumber evidence="2">1.5.1.3</ecNumber>
    </recommendedName>
</protein>
<evidence type="ECO:0000256" key="3">
    <source>
        <dbReference type="ARBA" id="ARBA00022563"/>
    </source>
</evidence>
<dbReference type="InterPro" id="IPR001796">
    <property type="entry name" value="DHFR_dom"/>
</dbReference>
<evidence type="ECO:0000256" key="1">
    <source>
        <dbReference type="ARBA" id="ARBA00004903"/>
    </source>
</evidence>